<dbReference type="PROSITE" id="PS50164">
    <property type="entry name" value="GIY_YIG"/>
    <property type="match status" value="1"/>
</dbReference>
<dbReference type="CDD" id="cd10456">
    <property type="entry name" value="GIY-YIG_UPF0213"/>
    <property type="match status" value="1"/>
</dbReference>
<dbReference type="EMBL" id="PFMD01000063">
    <property type="protein sequence ID" value="PIY95967.1"/>
    <property type="molecule type" value="Genomic_DNA"/>
</dbReference>
<comment type="caution">
    <text evidence="3">The sequence shown here is derived from an EMBL/GenBank/DDBJ whole genome shotgun (WGS) entry which is preliminary data.</text>
</comment>
<dbReference type="PANTHER" id="PTHR34477:SF1">
    <property type="entry name" value="UPF0213 PROTEIN YHBQ"/>
    <property type="match status" value="1"/>
</dbReference>
<dbReference type="InterPro" id="IPR000305">
    <property type="entry name" value="GIY-YIG_endonuc"/>
</dbReference>
<evidence type="ECO:0000256" key="1">
    <source>
        <dbReference type="ARBA" id="ARBA00007435"/>
    </source>
</evidence>
<organism evidence="3 4">
    <name type="scientific">Candidatus Kerfeldbacteria bacterium CG_4_10_14_0_8_um_filter_42_10</name>
    <dbReference type="NCBI Taxonomy" id="2014248"/>
    <lineage>
        <taxon>Bacteria</taxon>
        <taxon>Candidatus Kerfeldiibacteriota</taxon>
    </lineage>
</organism>
<name>A0A2M7RHD0_9BACT</name>
<evidence type="ECO:0000313" key="3">
    <source>
        <dbReference type="EMBL" id="PIY95967.1"/>
    </source>
</evidence>
<evidence type="ECO:0000313" key="4">
    <source>
        <dbReference type="Proteomes" id="UP000230779"/>
    </source>
</evidence>
<protein>
    <recommendedName>
        <fullName evidence="2">GIY-YIG domain-containing protein</fullName>
    </recommendedName>
</protein>
<comment type="similarity">
    <text evidence="1">Belongs to the UPF0213 family.</text>
</comment>
<feature type="domain" description="GIY-YIG" evidence="2">
    <location>
        <begin position="1"/>
        <end position="81"/>
    </location>
</feature>
<sequence>MYYLYILFNLNDCSSKKFYIGVTNSLNRRIKEHQSGKSRWTKGFGPWKLIYYEGFLSRKDANQREIRLKKHGKCFSELKKRLKYSINKAKKVRDENPPNKQILF</sequence>
<accession>A0A2M7RHD0</accession>
<dbReference type="Gene3D" id="3.40.1440.10">
    <property type="entry name" value="GIY-YIG endonuclease"/>
    <property type="match status" value="1"/>
</dbReference>
<dbReference type="SUPFAM" id="SSF82771">
    <property type="entry name" value="GIY-YIG endonuclease"/>
    <property type="match status" value="1"/>
</dbReference>
<reference evidence="3 4" key="1">
    <citation type="submission" date="2017-09" db="EMBL/GenBank/DDBJ databases">
        <title>Depth-based differentiation of microbial function through sediment-hosted aquifers and enrichment of novel symbionts in the deep terrestrial subsurface.</title>
        <authorList>
            <person name="Probst A.J."/>
            <person name="Ladd B."/>
            <person name="Jarett J.K."/>
            <person name="Geller-Mcgrath D.E."/>
            <person name="Sieber C.M."/>
            <person name="Emerson J.B."/>
            <person name="Anantharaman K."/>
            <person name="Thomas B.C."/>
            <person name="Malmstrom R."/>
            <person name="Stieglmeier M."/>
            <person name="Klingl A."/>
            <person name="Woyke T."/>
            <person name="Ryan C.M."/>
            <person name="Banfield J.F."/>
        </authorList>
    </citation>
    <scope>NUCLEOTIDE SEQUENCE [LARGE SCALE GENOMIC DNA]</scope>
    <source>
        <strain evidence="3">CG_4_10_14_0_8_um_filter_42_10</strain>
    </source>
</reference>
<dbReference type="AlphaFoldDB" id="A0A2M7RHD0"/>
<proteinExistence type="inferred from homology"/>
<dbReference type="InterPro" id="IPR050190">
    <property type="entry name" value="UPF0213_domain"/>
</dbReference>
<dbReference type="InterPro" id="IPR035901">
    <property type="entry name" value="GIY-YIG_endonuc_sf"/>
</dbReference>
<dbReference type="Pfam" id="PF01541">
    <property type="entry name" value="GIY-YIG"/>
    <property type="match status" value="1"/>
</dbReference>
<dbReference type="PANTHER" id="PTHR34477">
    <property type="entry name" value="UPF0213 PROTEIN YHBQ"/>
    <property type="match status" value="1"/>
</dbReference>
<gene>
    <name evidence="3" type="ORF">COY66_05525</name>
</gene>
<evidence type="ECO:0000259" key="2">
    <source>
        <dbReference type="PROSITE" id="PS50164"/>
    </source>
</evidence>
<dbReference type="Proteomes" id="UP000230779">
    <property type="component" value="Unassembled WGS sequence"/>
</dbReference>